<dbReference type="Proteomes" id="UP001156690">
    <property type="component" value="Unassembled WGS sequence"/>
</dbReference>
<name>A0AAV5NS01_9VIBR</name>
<evidence type="ECO:0000256" key="7">
    <source>
        <dbReference type="SAM" id="Phobius"/>
    </source>
</evidence>
<evidence type="ECO:0000256" key="6">
    <source>
        <dbReference type="ARBA" id="ARBA00023136"/>
    </source>
</evidence>
<accession>A0AAV5NS01</accession>
<evidence type="ECO:0000259" key="8">
    <source>
        <dbReference type="Pfam" id="PF09335"/>
    </source>
</evidence>
<evidence type="ECO:0000256" key="3">
    <source>
        <dbReference type="ARBA" id="ARBA00022475"/>
    </source>
</evidence>
<keyword evidence="11" id="KW-1185">Reference proteome</keyword>
<dbReference type="AlphaFoldDB" id="A0AAV5NS01"/>
<keyword evidence="4 7" id="KW-0812">Transmembrane</keyword>
<evidence type="ECO:0000256" key="1">
    <source>
        <dbReference type="ARBA" id="ARBA00004651"/>
    </source>
</evidence>
<evidence type="ECO:0008006" key="12">
    <source>
        <dbReference type="Google" id="ProtNLM"/>
    </source>
</evidence>
<dbReference type="InterPro" id="IPR032816">
    <property type="entry name" value="VTT_dom"/>
</dbReference>
<keyword evidence="5 7" id="KW-1133">Transmembrane helix</keyword>
<organism evidence="10 11">
    <name type="scientific">Vibrio penaeicida</name>
    <dbReference type="NCBI Taxonomy" id="104609"/>
    <lineage>
        <taxon>Bacteria</taxon>
        <taxon>Pseudomonadati</taxon>
        <taxon>Pseudomonadota</taxon>
        <taxon>Gammaproteobacteria</taxon>
        <taxon>Vibrionales</taxon>
        <taxon>Vibrionaceae</taxon>
        <taxon>Vibrio</taxon>
    </lineage>
</organism>
<sequence>MEMLTLFLGALLDGLIGPNLIVMGEPFLLSAGYLLQQGSAAGVGAVLLGAMVGDQCSYFIGRNHGYAIQRKLIRMKPSLRRVFARARLLMYRRGAWVITFARLLGPVAWVVPFIAGGSRVSWRRFTLYDSIGIIIGVGQFIFWGYLISYGLDSFDLLTQIQVFVKEHIALISLLSVVFAFSFYWIRKVGAKKATARILVFGVLGLLSLNYYHFFIQSYPASKPTASNHHNLERADFNVYPGKADVYDAQAINLIFIGESPGTLMNKMGWIENRTFSRNQFRVKEYLTMLDKRVPPISDLYWKGEPQWLAYQLPGDLLNRSHVRWWNAGINQEINQPVWLGAISYDSGLKISHYNGIVTVLHKIDPNVDKERDRFAGEVELKTTLWESAPLKVTSPSVINESQDYYSDGFVSVIQPKALNPSAAHTLLSNKD</sequence>
<evidence type="ECO:0000256" key="2">
    <source>
        <dbReference type="ARBA" id="ARBA00010792"/>
    </source>
</evidence>
<comment type="subcellular location">
    <subcellularLocation>
        <location evidence="1">Cell membrane</location>
        <topology evidence="1">Multi-pass membrane protein</topology>
    </subcellularLocation>
</comment>
<dbReference type="InterPro" id="IPR032818">
    <property type="entry name" value="DedA-like"/>
</dbReference>
<dbReference type="InterPro" id="IPR025902">
    <property type="entry name" value="LssY-like-C_dom"/>
</dbReference>
<dbReference type="PANTHER" id="PTHR30353">
    <property type="entry name" value="INNER MEMBRANE PROTEIN DEDA-RELATED"/>
    <property type="match status" value="1"/>
</dbReference>
<evidence type="ECO:0000256" key="5">
    <source>
        <dbReference type="ARBA" id="ARBA00022989"/>
    </source>
</evidence>
<evidence type="ECO:0000256" key="4">
    <source>
        <dbReference type="ARBA" id="ARBA00022692"/>
    </source>
</evidence>
<evidence type="ECO:0000313" key="10">
    <source>
        <dbReference type="EMBL" id="GLQ73500.1"/>
    </source>
</evidence>
<reference evidence="11" key="1">
    <citation type="journal article" date="2019" name="Int. J. Syst. Evol. Microbiol.">
        <title>The Global Catalogue of Microorganisms (GCM) 10K type strain sequencing project: providing services to taxonomists for standard genome sequencing and annotation.</title>
        <authorList>
            <consortium name="The Broad Institute Genomics Platform"/>
            <consortium name="The Broad Institute Genome Sequencing Center for Infectious Disease"/>
            <person name="Wu L."/>
            <person name="Ma J."/>
        </authorList>
    </citation>
    <scope>NUCLEOTIDE SEQUENCE [LARGE SCALE GENOMIC DNA]</scope>
    <source>
        <strain evidence="11">NBRC 15640</strain>
    </source>
</reference>
<feature type="domain" description="VTT" evidence="8">
    <location>
        <begin position="24"/>
        <end position="145"/>
    </location>
</feature>
<feature type="transmembrane region" description="Helical" evidence="7">
    <location>
        <begin position="127"/>
        <end position="147"/>
    </location>
</feature>
<dbReference type="Pfam" id="PF09335">
    <property type="entry name" value="VTT_dom"/>
    <property type="match status" value="1"/>
</dbReference>
<comment type="similarity">
    <text evidence="2">Belongs to the DedA family.</text>
</comment>
<comment type="caution">
    <text evidence="10">The sequence shown here is derived from an EMBL/GenBank/DDBJ whole genome shotgun (WGS) entry which is preliminary data.</text>
</comment>
<protein>
    <recommendedName>
        <fullName evidence="12">LssY-like C-terminal domain-containing protein</fullName>
    </recommendedName>
</protein>
<keyword evidence="3" id="KW-1003">Cell membrane</keyword>
<feature type="transmembrane region" description="Helical" evidence="7">
    <location>
        <begin position="197"/>
        <end position="214"/>
    </location>
</feature>
<dbReference type="GO" id="GO:0005886">
    <property type="term" value="C:plasma membrane"/>
    <property type="evidence" value="ECO:0007669"/>
    <property type="project" value="UniProtKB-SubCell"/>
</dbReference>
<feature type="domain" description="LssY-like C-terminal" evidence="9">
    <location>
        <begin position="243"/>
        <end position="408"/>
    </location>
</feature>
<keyword evidence="6 7" id="KW-0472">Membrane</keyword>
<feature type="transmembrane region" description="Helical" evidence="7">
    <location>
        <begin position="95"/>
        <end position="115"/>
    </location>
</feature>
<evidence type="ECO:0000259" key="9">
    <source>
        <dbReference type="Pfam" id="PF14067"/>
    </source>
</evidence>
<feature type="transmembrane region" description="Helical" evidence="7">
    <location>
        <begin position="167"/>
        <end position="185"/>
    </location>
</feature>
<dbReference type="PANTHER" id="PTHR30353:SF15">
    <property type="entry name" value="INNER MEMBRANE PROTEIN YABI"/>
    <property type="match status" value="1"/>
</dbReference>
<dbReference type="Pfam" id="PF14067">
    <property type="entry name" value="LssY_C"/>
    <property type="match status" value="1"/>
</dbReference>
<evidence type="ECO:0000313" key="11">
    <source>
        <dbReference type="Proteomes" id="UP001156690"/>
    </source>
</evidence>
<gene>
    <name evidence="10" type="ORF">GCM10007932_28600</name>
</gene>
<proteinExistence type="inferred from homology"/>
<dbReference type="EMBL" id="BSNX01000032">
    <property type="protein sequence ID" value="GLQ73500.1"/>
    <property type="molecule type" value="Genomic_DNA"/>
</dbReference>